<evidence type="ECO:0000313" key="3">
    <source>
        <dbReference type="Proteomes" id="UP000309033"/>
    </source>
</evidence>
<evidence type="ECO:0000313" key="2">
    <source>
        <dbReference type="EMBL" id="TLP52414.1"/>
    </source>
</evidence>
<keyword evidence="3" id="KW-1185">Reference proteome</keyword>
<name>A0A5R8YIN7_9ACTN</name>
<protein>
    <submittedName>
        <fullName evidence="2">Uncharacterized protein</fullName>
    </submittedName>
</protein>
<evidence type="ECO:0000256" key="1">
    <source>
        <dbReference type="SAM" id="MobiDB-lite"/>
    </source>
</evidence>
<organism evidence="2 3">
    <name type="scientific">Microbispora triticiradicis</name>
    <dbReference type="NCBI Taxonomy" id="2200763"/>
    <lineage>
        <taxon>Bacteria</taxon>
        <taxon>Bacillati</taxon>
        <taxon>Actinomycetota</taxon>
        <taxon>Actinomycetes</taxon>
        <taxon>Streptosporangiales</taxon>
        <taxon>Streptosporangiaceae</taxon>
        <taxon>Microbispora</taxon>
    </lineage>
</organism>
<reference evidence="2" key="1">
    <citation type="submission" date="2019-05" db="EMBL/GenBank/DDBJ databases">
        <title>Isolation, diversity and antifungal activity of Actinobacteria from wheat.</title>
        <authorList>
            <person name="Yu B."/>
        </authorList>
    </citation>
    <scope>NUCLEOTIDE SEQUENCE [LARGE SCALE GENOMIC DNA]</scope>
    <source>
        <strain evidence="2">NEAU-HEGS1-5</strain>
    </source>
</reference>
<sequence>MGDHPGHVDEVLGCARPVAIIRIWGAVNQRVTGRQNSLSRAAGGSPAPRPPRPAYPHARRAGRPVIFANTYGLITTTEHVHPSIADAGDLDPHTIWGPCRERFSSCATIFGTDEQGRAVHFMRGACRDCTAGPGELHRARCPRLARLLALIPTGYWLVPVHEPTFRERQRARRAAGVTR</sequence>
<comment type="caution">
    <text evidence="2">The sequence shown here is derived from an EMBL/GenBank/DDBJ whole genome shotgun (WGS) entry which is preliminary data.</text>
</comment>
<dbReference type="AlphaFoldDB" id="A0A5R8YIN7"/>
<proteinExistence type="predicted"/>
<dbReference type="EMBL" id="VANP01000019">
    <property type="protein sequence ID" value="TLP52414.1"/>
    <property type="molecule type" value="Genomic_DNA"/>
</dbReference>
<feature type="region of interest" description="Disordered" evidence="1">
    <location>
        <begin position="35"/>
        <end position="59"/>
    </location>
</feature>
<gene>
    <name evidence="2" type="ORF">FED44_32425</name>
</gene>
<accession>A0A5R8YIN7</accession>
<dbReference type="Proteomes" id="UP000309033">
    <property type="component" value="Unassembled WGS sequence"/>
</dbReference>